<dbReference type="Gene3D" id="1.10.10.10">
    <property type="entry name" value="Winged helix-like DNA-binding domain superfamily/Winged helix DNA-binding domain"/>
    <property type="match status" value="1"/>
</dbReference>
<dbReference type="SUPFAM" id="SSF46785">
    <property type="entry name" value="Winged helix' DNA-binding domain"/>
    <property type="match status" value="1"/>
</dbReference>
<dbReference type="GO" id="GO:0003700">
    <property type="term" value="F:DNA-binding transcription factor activity"/>
    <property type="evidence" value="ECO:0007669"/>
    <property type="project" value="InterPro"/>
</dbReference>
<dbReference type="PANTHER" id="PTHR42756:SF1">
    <property type="entry name" value="TRANSCRIPTIONAL REPRESSOR OF EMRAB OPERON"/>
    <property type="match status" value="1"/>
</dbReference>
<dbReference type="GO" id="GO:0003677">
    <property type="term" value="F:DNA binding"/>
    <property type="evidence" value="ECO:0007669"/>
    <property type="project" value="UniProtKB-KW"/>
</dbReference>
<dbReference type="EMBL" id="SNXO01000007">
    <property type="protein sequence ID" value="TDP58451.1"/>
    <property type="molecule type" value="Genomic_DNA"/>
</dbReference>
<dbReference type="InterPro" id="IPR000835">
    <property type="entry name" value="HTH_MarR-typ"/>
</dbReference>
<evidence type="ECO:0000256" key="1">
    <source>
        <dbReference type="ARBA" id="ARBA00023015"/>
    </source>
</evidence>
<reference evidence="5 6" key="1">
    <citation type="submission" date="2019-03" db="EMBL/GenBank/DDBJ databases">
        <title>Genomic Encyclopedia of Type Strains, Phase IV (KMG-IV): sequencing the most valuable type-strain genomes for metagenomic binning, comparative biology and taxonomic classification.</title>
        <authorList>
            <person name="Goeker M."/>
        </authorList>
    </citation>
    <scope>NUCLEOTIDE SEQUENCE [LARGE SCALE GENOMIC DNA]</scope>
    <source>
        <strain evidence="5 6">DSM 28287</strain>
    </source>
</reference>
<dbReference type="Proteomes" id="UP000295500">
    <property type="component" value="Unassembled WGS sequence"/>
</dbReference>
<protein>
    <submittedName>
        <fullName evidence="5">DNA-binding MarR family transcriptional regulator</fullName>
    </submittedName>
</protein>
<sequence>MKTMYPEIGRIIMAYDKRFKVFMKNALKEQGLTVTEALVLLSLYETDGQTQDGLLSSIYYDKSVMARTMQSLEKTGLIDRSENPEDKRSWIFHLTEDGRSMEPIIVNALRKWCRLAFGDMDDGEARQLLATMRGIQSNISENESE</sequence>
<evidence type="ECO:0000313" key="5">
    <source>
        <dbReference type="EMBL" id="TDP58451.1"/>
    </source>
</evidence>
<proteinExistence type="predicted"/>
<dbReference type="PANTHER" id="PTHR42756">
    <property type="entry name" value="TRANSCRIPTIONAL REGULATOR, MARR"/>
    <property type="match status" value="1"/>
</dbReference>
<dbReference type="SMART" id="SM00347">
    <property type="entry name" value="HTH_MARR"/>
    <property type="match status" value="1"/>
</dbReference>
<dbReference type="OrthoDB" id="9799663at2"/>
<dbReference type="InterPro" id="IPR036388">
    <property type="entry name" value="WH-like_DNA-bd_sf"/>
</dbReference>
<comment type="caution">
    <text evidence="5">The sequence shown here is derived from an EMBL/GenBank/DDBJ whole genome shotgun (WGS) entry which is preliminary data.</text>
</comment>
<keyword evidence="6" id="KW-1185">Reference proteome</keyword>
<feature type="domain" description="HTH marR-type" evidence="4">
    <location>
        <begin position="1"/>
        <end position="137"/>
    </location>
</feature>
<keyword evidence="2 5" id="KW-0238">DNA-binding</keyword>
<organism evidence="5 6">
    <name type="scientific">Aminicella lysinilytica</name>
    <dbReference type="NCBI Taxonomy" id="433323"/>
    <lineage>
        <taxon>Bacteria</taxon>
        <taxon>Bacillati</taxon>
        <taxon>Bacillota</taxon>
        <taxon>Clostridia</taxon>
        <taxon>Peptostreptococcales</taxon>
        <taxon>Anaerovoracaceae</taxon>
        <taxon>Aminicella</taxon>
    </lineage>
</organism>
<dbReference type="AlphaFoldDB" id="A0A4R6Q873"/>
<keyword evidence="1" id="KW-0805">Transcription regulation</keyword>
<name>A0A4R6Q873_9FIRM</name>
<dbReference type="InterPro" id="IPR036390">
    <property type="entry name" value="WH_DNA-bd_sf"/>
</dbReference>
<evidence type="ECO:0000313" key="6">
    <source>
        <dbReference type="Proteomes" id="UP000295500"/>
    </source>
</evidence>
<evidence type="ECO:0000256" key="2">
    <source>
        <dbReference type="ARBA" id="ARBA00023125"/>
    </source>
</evidence>
<evidence type="ECO:0000256" key="3">
    <source>
        <dbReference type="ARBA" id="ARBA00023163"/>
    </source>
</evidence>
<accession>A0A4R6Q873</accession>
<evidence type="ECO:0000259" key="4">
    <source>
        <dbReference type="PROSITE" id="PS50995"/>
    </source>
</evidence>
<dbReference type="Pfam" id="PF01047">
    <property type="entry name" value="MarR"/>
    <property type="match status" value="1"/>
</dbReference>
<keyword evidence="3" id="KW-0804">Transcription</keyword>
<dbReference type="PROSITE" id="PS50995">
    <property type="entry name" value="HTH_MARR_2"/>
    <property type="match status" value="1"/>
</dbReference>
<gene>
    <name evidence="5" type="ORF">EV211_10750</name>
</gene>